<evidence type="ECO:0000313" key="2">
    <source>
        <dbReference type="EMBL" id="RJP69526.1"/>
    </source>
</evidence>
<organism evidence="2 3">
    <name type="scientific">Candidatus Abyssobacteria bacterium SURF_17</name>
    <dbReference type="NCBI Taxonomy" id="2093361"/>
    <lineage>
        <taxon>Bacteria</taxon>
        <taxon>Pseudomonadati</taxon>
        <taxon>Candidatus Hydrogenedentota</taxon>
        <taxon>Candidatus Abyssobacteria</taxon>
    </lineage>
</organism>
<accession>A0A419EXB4</accession>
<dbReference type="PANTHER" id="PTHR33516:SF2">
    <property type="entry name" value="LEXA REPRESSOR-RELATED"/>
    <property type="match status" value="1"/>
</dbReference>
<protein>
    <submittedName>
        <fullName evidence="2">XRE family transcriptional regulator</fullName>
    </submittedName>
</protein>
<dbReference type="SUPFAM" id="SSF51306">
    <property type="entry name" value="LexA/Signal peptidase"/>
    <property type="match status" value="1"/>
</dbReference>
<dbReference type="Pfam" id="PF01381">
    <property type="entry name" value="HTH_3"/>
    <property type="match status" value="1"/>
</dbReference>
<gene>
    <name evidence="2" type="ORF">C4532_10830</name>
</gene>
<dbReference type="InterPro" id="IPR036286">
    <property type="entry name" value="LexA/Signal_pep-like_sf"/>
</dbReference>
<feature type="domain" description="HTH cro/C1-type" evidence="1">
    <location>
        <begin position="7"/>
        <end position="63"/>
    </location>
</feature>
<dbReference type="CDD" id="cd00093">
    <property type="entry name" value="HTH_XRE"/>
    <property type="match status" value="1"/>
</dbReference>
<proteinExistence type="predicted"/>
<dbReference type="AlphaFoldDB" id="A0A419EXB4"/>
<reference evidence="2 3" key="1">
    <citation type="journal article" date="2017" name="ISME J.">
        <title>Energy and carbon metabolisms in a deep terrestrial subsurface fluid microbial community.</title>
        <authorList>
            <person name="Momper L."/>
            <person name="Jungbluth S.P."/>
            <person name="Lee M.D."/>
            <person name="Amend J.P."/>
        </authorList>
    </citation>
    <scope>NUCLEOTIDE SEQUENCE [LARGE SCALE GENOMIC DNA]</scope>
    <source>
        <strain evidence="2">SURF_17</strain>
    </source>
</reference>
<dbReference type="SMART" id="SM00530">
    <property type="entry name" value="HTH_XRE"/>
    <property type="match status" value="1"/>
</dbReference>
<evidence type="ECO:0000313" key="3">
    <source>
        <dbReference type="Proteomes" id="UP000285961"/>
    </source>
</evidence>
<comment type="caution">
    <text evidence="2">The sequence shown here is derived from an EMBL/GenBank/DDBJ whole genome shotgun (WGS) entry which is preliminary data.</text>
</comment>
<dbReference type="InterPro" id="IPR050077">
    <property type="entry name" value="LexA_repressor"/>
</dbReference>
<evidence type="ECO:0000259" key="1">
    <source>
        <dbReference type="PROSITE" id="PS50943"/>
    </source>
</evidence>
<dbReference type="Proteomes" id="UP000285961">
    <property type="component" value="Unassembled WGS sequence"/>
</dbReference>
<sequence length="203" mass="22773">MHIGERIRALRKGRQPRMTSTELGLRADISQSYVIEIESGRKNPSLEVLSRIARALGVSLTEIISGTTPQPVSVRYRYIPVINRVSCGEWMDFGDMEFPPGFGADYELTDSKDPNAFYVIASGDSMVGGRIQEGDYLLVSPNMQYNSGDIVLAKSQEGVTVKRYMRKGENVVLEPLNPAYRPIMLEARNDLKLYKIAEIKIKL</sequence>
<dbReference type="PANTHER" id="PTHR33516">
    <property type="entry name" value="LEXA REPRESSOR"/>
    <property type="match status" value="1"/>
</dbReference>
<dbReference type="InterPro" id="IPR039418">
    <property type="entry name" value="LexA-like"/>
</dbReference>
<dbReference type="SUPFAM" id="SSF47413">
    <property type="entry name" value="lambda repressor-like DNA-binding domains"/>
    <property type="match status" value="1"/>
</dbReference>
<dbReference type="PROSITE" id="PS50943">
    <property type="entry name" value="HTH_CROC1"/>
    <property type="match status" value="1"/>
</dbReference>
<dbReference type="GO" id="GO:0003677">
    <property type="term" value="F:DNA binding"/>
    <property type="evidence" value="ECO:0007669"/>
    <property type="project" value="InterPro"/>
</dbReference>
<dbReference type="InterPro" id="IPR015927">
    <property type="entry name" value="Peptidase_S24_S26A/B/C"/>
</dbReference>
<dbReference type="Gene3D" id="1.10.260.40">
    <property type="entry name" value="lambda repressor-like DNA-binding domains"/>
    <property type="match status" value="1"/>
</dbReference>
<name>A0A419EXB4_9BACT</name>
<dbReference type="EMBL" id="QZKI01000081">
    <property type="protein sequence ID" value="RJP69526.1"/>
    <property type="molecule type" value="Genomic_DNA"/>
</dbReference>
<dbReference type="CDD" id="cd06529">
    <property type="entry name" value="S24_LexA-like"/>
    <property type="match status" value="1"/>
</dbReference>
<dbReference type="Gene3D" id="2.10.109.10">
    <property type="entry name" value="Umud Fragment, subunit A"/>
    <property type="match status" value="1"/>
</dbReference>
<dbReference type="Pfam" id="PF00717">
    <property type="entry name" value="Peptidase_S24"/>
    <property type="match status" value="1"/>
</dbReference>
<dbReference type="InterPro" id="IPR010982">
    <property type="entry name" value="Lambda_DNA-bd_dom_sf"/>
</dbReference>
<dbReference type="InterPro" id="IPR001387">
    <property type="entry name" value="Cro/C1-type_HTH"/>
</dbReference>